<dbReference type="EMBL" id="AP027079">
    <property type="protein sequence ID" value="BDU68259.1"/>
    <property type="molecule type" value="Genomic_DNA"/>
</dbReference>
<dbReference type="Proteomes" id="UP001242010">
    <property type="component" value="Chromosome"/>
</dbReference>
<dbReference type="RefSeq" id="WP_286354883.1">
    <property type="nucleotide sequence ID" value="NZ_AP027079.1"/>
</dbReference>
<reference evidence="2" key="1">
    <citation type="journal article" date="2023" name="Int. J. Syst. Evol. Microbiol.">
        <title>Mesoterricola silvestris gen. nov., sp. nov., Mesoterricola sediminis sp. nov., Geothrix oryzae sp. nov., Geothrix edaphica sp. nov., Geothrix rubra sp. nov., and Geothrix limicola sp. nov., six novel members of Acidobacteriota isolated from soils.</title>
        <authorList>
            <person name="Itoh H."/>
            <person name="Sugisawa Y."/>
            <person name="Mise K."/>
            <person name="Xu Z."/>
            <person name="Kuniyasu M."/>
            <person name="Ushijima N."/>
            <person name="Kawano K."/>
            <person name="Kobayashi E."/>
            <person name="Shiratori Y."/>
            <person name="Masuda Y."/>
            <person name="Senoo K."/>
        </authorList>
    </citation>
    <scope>NUCLEOTIDE SEQUENCE [LARGE SCALE GENOMIC DNA]</scope>
    <source>
        <strain evidence="2">Red222</strain>
    </source>
</reference>
<evidence type="ECO:0008006" key="3">
    <source>
        <dbReference type="Google" id="ProtNLM"/>
    </source>
</evidence>
<keyword evidence="2" id="KW-1185">Reference proteome</keyword>
<protein>
    <recommendedName>
        <fullName evidence="3">Helix-turn-helix domain-containing protein</fullName>
    </recommendedName>
</protein>
<accession>A0ABN6UU33</accession>
<sequence length="77" mass="8645">MTFEDLLDLNDMGDRPLYPVSAVCRLLNATPRAVATWVRQGRLDAVKACGRIRWISRESLAALVFEDSHAEELAETL</sequence>
<evidence type="ECO:0000313" key="1">
    <source>
        <dbReference type="EMBL" id="BDU68259.1"/>
    </source>
</evidence>
<proteinExistence type="predicted"/>
<organism evidence="1 2">
    <name type="scientific">Geothrix oryzae</name>
    <dbReference type="NCBI Taxonomy" id="2927975"/>
    <lineage>
        <taxon>Bacteria</taxon>
        <taxon>Pseudomonadati</taxon>
        <taxon>Acidobacteriota</taxon>
        <taxon>Holophagae</taxon>
        <taxon>Holophagales</taxon>
        <taxon>Holophagaceae</taxon>
        <taxon>Geothrix</taxon>
    </lineage>
</organism>
<evidence type="ECO:0000313" key="2">
    <source>
        <dbReference type="Proteomes" id="UP001242010"/>
    </source>
</evidence>
<name>A0ABN6UU33_9BACT</name>
<gene>
    <name evidence="1" type="ORF">GETHOR_03600</name>
</gene>